<dbReference type="Pfam" id="PF01244">
    <property type="entry name" value="Peptidase_M19"/>
    <property type="match status" value="1"/>
</dbReference>
<accession>A0A382FY94</accession>
<dbReference type="PANTHER" id="PTHR10443">
    <property type="entry name" value="MICROSOMAL DIPEPTIDASE"/>
    <property type="match status" value="1"/>
</dbReference>
<dbReference type="SUPFAM" id="SSF51556">
    <property type="entry name" value="Metallo-dependent hydrolases"/>
    <property type="match status" value="1"/>
</dbReference>
<dbReference type="AlphaFoldDB" id="A0A382FY94"/>
<dbReference type="PROSITE" id="PS51365">
    <property type="entry name" value="RENAL_DIPEPTIDASE_2"/>
    <property type="match status" value="1"/>
</dbReference>
<feature type="non-terminal residue" evidence="1">
    <location>
        <position position="308"/>
    </location>
</feature>
<evidence type="ECO:0000313" key="1">
    <source>
        <dbReference type="EMBL" id="SVB67217.1"/>
    </source>
</evidence>
<dbReference type="InterPro" id="IPR032466">
    <property type="entry name" value="Metal_Hydrolase"/>
</dbReference>
<dbReference type="GO" id="GO:0006508">
    <property type="term" value="P:proteolysis"/>
    <property type="evidence" value="ECO:0007669"/>
    <property type="project" value="InterPro"/>
</dbReference>
<gene>
    <name evidence="1" type="ORF">METZ01_LOCUS220071</name>
</gene>
<protein>
    <recommendedName>
        <fullName evidence="2">Dipeptidase</fullName>
    </recommendedName>
</protein>
<evidence type="ECO:0008006" key="2">
    <source>
        <dbReference type="Google" id="ProtNLM"/>
    </source>
</evidence>
<proteinExistence type="predicted"/>
<dbReference type="InterPro" id="IPR008257">
    <property type="entry name" value="Pept_M19"/>
</dbReference>
<sequence>MGKGKFVRTPVINKAEALNIHKEALVIDTQQPPATNGFLFTDNMKKQLALYKTQGISQGLAFLLLSAQAASEIQTSESARNQYLEFWQKSGVNIACGTYAGPGPIENSFEESVTNIAQARSMVDAMSDNMKLILNSKDIEIMRSENKIGLIIDFQNTTPFGDNLQRIDVFHNLGLRMCQLTYNNANLVGGGCTDMNKTGLTNFGKSVVEKLNQLNIIVDVSHCSEEVGWDSMKISNSPVIVSHASSSSLCYHDRGKSDTFAKAIADQGGFFGVVTIPGFIQDTYTATLDDIADHIIHLTNIMGIDHVG</sequence>
<name>A0A382FY94_9ZZZZ</name>
<dbReference type="GO" id="GO:0070573">
    <property type="term" value="F:metallodipeptidase activity"/>
    <property type="evidence" value="ECO:0007669"/>
    <property type="project" value="InterPro"/>
</dbReference>
<dbReference type="EMBL" id="UINC01052183">
    <property type="protein sequence ID" value="SVB67217.1"/>
    <property type="molecule type" value="Genomic_DNA"/>
</dbReference>
<dbReference type="PANTHER" id="PTHR10443:SF12">
    <property type="entry name" value="DIPEPTIDASE"/>
    <property type="match status" value="1"/>
</dbReference>
<dbReference type="Gene3D" id="3.20.20.140">
    <property type="entry name" value="Metal-dependent hydrolases"/>
    <property type="match status" value="1"/>
</dbReference>
<reference evidence="1" key="1">
    <citation type="submission" date="2018-05" db="EMBL/GenBank/DDBJ databases">
        <authorList>
            <person name="Lanie J.A."/>
            <person name="Ng W.-L."/>
            <person name="Kazmierczak K.M."/>
            <person name="Andrzejewski T.M."/>
            <person name="Davidsen T.M."/>
            <person name="Wayne K.J."/>
            <person name="Tettelin H."/>
            <person name="Glass J.I."/>
            <person name="Rusch D."/>
            <person name="Podicherti R."/>
            <person name="Tsui H.-C.T."/>
            <person name="Winkler M.E."/>
        </authorList>
    </citation>
    <scope>NUCLEOTIDE SEQUENCE</scope>
</reference>
<organism evidence="1">
    <name type="scientific">marine metagenome</name>
    <dbReference type="NCBI Taxonomy" id="408172"/>
    <lineage>
        <taxon>unclassified sequences</taxon>
        <taxon>metagenomes</taxon>
        <taxon>ecological metagenomes</taxon>
    </lineage>
</organism>